<dbReference type="EC" id="2.1.1.37" evidence="1"/>
<feature type="domain" description="PB1-like" evidence="7">
    <location>
        <begin position="280"/>
        <end position="383"/>
    </location>
</feature>
<evidence type="ECO:0000256" key="4">
    <source>
        <dbReference type="ARBA" id="ARBA00022691"/>
    </source>
</evidence>
<keyword evidence="9" id="KW-1185">Reference proteome</keyword>
<feature type="compositionally biased region" description="Basic residues" evidence="6">
    <location>
        <begin position="447"/>
        <end position="458"/>
    </location>
</feature>
<dbReference type="InterPro" id="IPR001525">
    <property type="entry name" value="C5_MeTfrase"/>
</dbReference>
<proteinExistence type="inferred from homology"/>
<dbReference type="PROSITE" id="PS51679">
    <property type="entry name" value="SAM_MT_C5"/>
    <property type="match status" value="1"/>
</dbReference>
<evidence type="ECO:0000256" key="1">
    <source>
        <dbReference type="ARBA" id="ARBA00011975"/>
    </source>
</evidence>
<dbReference type="Gene3D" id="3.90.120.10">
    <property type="entry name" value="DNA Methylase, subunit A, domain 2"/>
    <property type="match status" value="1"/>
</dbReference>
<feature type="region of interest" description="Disordered" evidence="6">
    <location>
        <begin position="389"/>
        <end position="484"/>
    </location>
</feature>
<evidence type="ECO:0000256" key="5">
    <source>
        <dbReference type="PROSITE-ProRule" id="PRU01016"/>
    </source>
</evidence>
<keyword evidence="2 5" id="KW-0489">Methyltransferase</keyword>
<evidence type="ECO:0000313" key="8">
    <source>
        <dbReference type="EMBL" id="MED6223711.1"/>
    </source>
</evidence>
<dbReference type="Pfam" id="PF26130">
    <property type="entry name" value="PB1-like"/>
    <property type="match status" value="1"/>
</dbReference>
<evidence type="ECO:0000259" key="7">
    <source>
        <dbReference type="Pfam" id="PF26130"/>
    </source>
</evidence>
<evidence type="ECO:0000256" key="2">
    <source>
        <dbReference type="ARBA" id="ARBA00022603"/>
    </source>
</evidence>
<dbReference type="PANTHER" id="PTHR10629">
    <property type="entry name" value="CYTOSINE-SPECIFIC METHYLTRANSFERASE"/>
    <property type="match status" value="1"/>
</dbReference>
<evidence type="ECO:0000313" key="9">
    <source>
        <dbReference type="Proteomes" id="UP001341840"/>
    </source>
</evidence>
<keyword evidence="4 5" id="KW-0949">S-adenosyl-L-methionine</keyword>
<dbReference type="InterPro" id="IPR029063">
    <property type="entry name" value="SAM-dependent_MTases_sf"/>
</dbReference>
<evidence type="ECO:0000256" key="6">
    <source>
        <dbReference type="SAM" id="MobiDB-lite"/>
    </source>
</evidence>
<dbReference type="Pfam" id="PF00145">
    <property type="entry name" value="DNA_methylase"/>
    <property type="match status" value="1"/>
</dbReference>
<evidence type="ECO:0000256" key="3">
    <source>
        <dbReference type="ARBA" id="ARBA00022679"/>
    </source>
</evidence>
<dbReference type="Gene3D" id="3.40.50.150">
    <property type="entry name" value="Vaccinia Virus protein VP39"/>
    <property type="match status" value="1"/>
</dbReference>
<reference evidence="8 9" key="1">
    <citation type="journal article" date="2023" name="Plants (Basel)">
        <title>Bridging the Gap: Combining Genomics and Transcriptomics Approaches to Understand Stylosanthes scabra, an Orphan Legume from the Brazilian Caatinga.</title>
        <authorList>
            <person name="Ferreira-Neto J.R.C."/>
            <person name="da Silva M.D."/>
            <person name="Binneck E."/>
            <person name="de Melo N.F."/>
            <person name="da Silva R.H."/>
            <person name="de Melo A.L.T.M."/>
            <person name="Pandolfi V."/>
            <person name="Bustamante F.O."/>
            <person name="Brasileiro-Vidal A.C."/>
            <person name="Benko-Iseppon A.M."/>
        </authorList>
    </citation>
    <scope>NUCLEOTIDE SEQUENCE [LARGE SCALE GENOMIC DNA]</scope>
    <source>
        <tissue evidence="8">Leaves</tissue>
    </source>
</reference>
<keyword evidence="3 5" id="KW-0808">Transferase</keyword>
<dbReference type="InterPro" id="IPR050390">
    <property type="entry name" value="C5-Methyltransferase"/>
</dbReference>
<dbReference type="Proteomes" id="UP001341840">
    <property type="component" value="Unassembled WGS sequence"/>
</dbReference>
<gene>
    <name evidence="8" type="ORF">PIB30_076703</name>
</gene>
<comment type="similarity">
    <text evidence="5">Belongs to the class I-like SAM-binding methyltransferase superfamily. C5-methyltransferase family.</text>
</comment>
<feature type="compositionally biased region" description="Basic residues" evidence="6">
    <location>
        <begin position="469"/>
        <end position="484"/>
    </location>
</feature>
<dbReference type="InterPro" id="IPR058594">
    <property type="entry name" value="PB1-like_dom_pln"/>
</dbReference>
<name>A0ABU6ZP36_9FABA</name>
<organism evidence="8 9">
    <name type="scientific">Stylosanthes scabra</name>
    <dbReference type="NCBI Taxonomy" id="79078"/>
    <lineage>
        <taxon>Eukaryota</taxon>
        <taxon>Viridiplantae</taxon>
        <taxon>Streptophyta</taxon>
        <taxon>Embryophyta</taxon>
        <taxon>Tracheophyta</taxon>
        <taxon>Spermatophyta</taxon>
        <taxon>Magnoliopsida</taxon>
        <taxon>eudicotyledons</taxon>
        <taxon>Gunneridae</taxon>
        <taxon>Pentapetalae</taxon>
        <taxon>rosids</taxon>
        <taxon>fabids</taxon>
        <taxon>Fabales</taxon>
        <taxon>Fabaceae</taxon>
        <taxon>Papilionoideae</taxon>
        <taxon>50 kb inversion clade</taxon>
        <taxon>dalbergioids sensu lato</taxon>
        <taxon>Dalbergieae</taxon>
        <taxon>Pterocarpus clade</taxon>
        <taxon>Stylosanthes</taxon>
    </lineage>
</organism>
<protein>
    <recommendedName>
        <fullName evidence="1">DNA (cytosine-5-)-methyltransferase</fullName>
        <ecNumber evidence="1">2.1.1.37</ecNumber>
    </recommendedName>
</protein>
<comment type="caution">
    <text evidence="5">Lacks conserved residue(s) required for the propagation of feature annotation.</text>
</comment>
<dbReference type="PANTHER" id="PTHR10629:SF52">
    <property type="entry name" value="DNA (CYTOSINE-5)-METHYLTRANSFERASE 1"/>
    <property type="match status" value="1"/>
</dbReference>
<sequence length="484" mass="53337">MGYQVRFGILEAGAFGVSQSRKRAFILAASPEDVLSEWPEPMHVFSSPELKITLSERVQYAVVCSTANGAPLRAITAQDTIGELPAVANGASKANMEICKIATLHATYTFTSSSLKIPKRPGADWCDLPDEKIKLSTGQVVDLIPWCLPNTAKRHNQWKGLFDQDRILTVHECAQSQGFPDCYQFSGNIIHKHRQIGNVVPPALAFALGRKLKKAVEKKETLRSLSLMSVASRNGVNTHGFQSSSTKTPLRPRCQSELVLVVAGVVVRSPLTLKMEDVYLAPVFHVGGKLVRNEDGVLVYEGGAMERFDSFDFDLVNFGDLVKLLEGIGYIAEKTLSWYDFTEDILEHGLHPLKGDAHVKKMREHILRNLEFANGEYHIYVEHAVSVPTPAEEPAPPTEETIVLDHDESSASSTDDGGYESTEDELYKPPKGMIDEDDTETDGEVHSRKKPSKKGKSPKVKDSSAGVAQKRKGLVNKKESKKKG</sequence>
<dbReference type="SUPFAM" id="SSF53335">
    <property type="entry name" value="S-adenosyl-L-methionine-dependent methyltransferases"/>
    <property type="match status" value="1"/>
</dbReference>
<accession>A0ABU6ZP36</accession>
<comment type="caution">
    <text evidence="8">The sequence shown here is derived from an EMBL/GenBank/DDBJ whole genome shotgun (WGS) entry which is preliminary data.</text>
</comment>
<dbReference type="EMBL" id="JASCZI010272872">
    <property type="protein sequence ID" value="MED6223711.1"/>
    <property type="molecule type" value="Genomic_DNA"/>
</dbReference>